<evidence type="ECO:0000256" key="3">
    <source>
        <dbReference type="ARBA" id="ARBA00022989"/>
    </source>
</evidence>
<dbReference type="Proteomes" id="UP000295252">
    <property type="component" value="Chromosome X"/>
</dbReference>
<dbReference type="Gramene" id="CDP16166">
    <property type="protein sequence ID" value="CDP16166"/>
    <property type="gene ID" value="GSCOC_T00017251001"/>
</dbReference>
<dbReference type="GO" id="GO:0016020">
    <property type="term" value="C:membrane"/>
    <property type="evidence" value="ECO:0007669"/>
    <property type="project" value="UniProtKB-SubCell"/>
</dbReference>
<proteinExistence type="predicted"/>
<evidence type="ECO:0000256" key="1">
    <source>
        <dbReference type="ARBA" id="ARBA00004141"/>
    </source>
</evidence>
<evidence type="ECO:0000256" key="4">
    <source>
        <dbReference type="ARBA" id="ARBA00023136"/>
    </source>
</evidence>
<organism evidence="6 7">
    <name type="scientific">Coffea canephora</name>
    <name type="common">Robusta coffee</name>
    <dbReference type="NCBI Taxonomy" id="49390"/>
    <lineage>
        <taxon>Eukaryota</taxon>
        <taxon>Viridiplantae</taxon>
        <taxon>Streptophyta</taxon>
        <taxon>Embryophyta</taxon>
        <taxon>Tracheophyta</taxon>
        <taxon>Spermatophyta</taxon>
        <taxon>Magnoliopsida</taxon>
        <taxon>eudicotyledons</taxon>
        <taxon>Gunneridae</taxon>
        <taxon>Pentapetalae</taxon>
        <taxon>asterids</taxon>
        <taxon>lamiids</taxon>
        <taxon>Gentianales</taxon>
        <taxon>Rubiaceae</taxon>
        <taxon>Ixoroideae</taxon>
        <taxon>Gardenieae complex</taxon>
        <taxon>Bertiereae - Coffeeae clade</taxon>
        <taxon>Coffeeae</taxon>
        <taxon>Coffea</taxon>
    </lineage>
</organism>
<keyword evidence="2 5" id="KW-0812">Transmembrane</keyword>
<dbReference type="InParanoid" id="A0A068V692"/>
<dbReference type="AlphaFoldDB" id="A0A068V692"/>
<evidence type="ECO:0008006" key="8">
    <source>
        <dbReference type="Google" id="ProtNLM"/>
    </source>
</evidence>
<evidence type="ECO:0000256" key="5">
    <source>
        <dbReference type="SAM" id="Phobius"/>
    </source>
</evidence>
<dbReference type="EMBL" id="HG739202">
    <property type="protein sequence ID" value="CDP16166.1"/>
    <property type="molecule type" value="Genomic_DNA"/>
</dbReference>
<feature type="transmembrane region" description="Helical" evidence="5">
    <location>
        <begin position="86"/>
        <end position="109"/>
    </location>
</feature>
<dbReference type="InterPro" id="IPR018499">
    <property type="entry name" value="Tetraspanin/Peripherin"/>
</dbReference>
<reference evidence="7" key="1">
    <citation type="journal article" date="2014" name="Science">
        <title>The coffee genome provides insight into the convergent evolution of caffeine biosynthesis.</title>
        <authorList>
            <person name="Denoeud F."/>
            <person name="Carretero-Paulet L."/>
            <person name="Dereeper A."/>
            <person name="Droc G."/>
            <person name="Guyot R."/>
            <person name="Pietrella M."/>
            <person name="Zheng C."/>
            <person name="Alberti A."/>
            <person name="Anthony F."/>
            <person name="Aprea G."/>
            <person name="Aury J.M."/>
            <person name="Bento P."/>
            <person name="Bernard M."/>
            <person name="Bocs S."/>
            <person name="Campa C."/>
            <person name="Cenci A."/>
            <person name="Combes M.C."/>
            <person name="Crouzillat D."/>
            <person name="Da Silva C."/>
            <person name="Daddiego L."/>
            <person name="De Bellis F."/>
            <person name="Dussert S."/>
            <person name="Garsmeur O."/>
            <person name="Gayraud T."/>
            <person name="Guignon V."/>
            <person name="Jahn K."/>
            <person name="Jamilloux V."/>
            <person name="Joet T."/>
            <person name="Labadie K."/>
            <person name="Lan T."/>
            <person name="Leclercq J."/>
            <person name="Lepelley M."/>
            <person name="Leroy T."/>
            <person name="Li L.T."/>
            <person name="Librado P."/>
            <person name="Lopez L."/>
            <person name="Munoz A."/>
            <person name="Noel B."/>
            <person name="Pallavicini A."/>
            <person name="Perrotta G."/>
            <person name="Poncet V."/>
            <person name="Pot D."/>
            <person name="Priyono X."/>
            <person name="Rigoreau M."/>
            <person name="Rouard M."/>
            <person name="Rozas J."/>
            <person name="Tranchant-Dubreuil C."/>
            <person name="VanBuren R."/>
            <person name="Zhang Q."/>
            <person name="Andrade A.C."/>
            <person name="Argout X."/>
            <person name="Bertrand B."/>
            <person name="de Kochko A."/>
            <person name="Graziosi G."/>
            <person name="Henry R.J."/>
            <person name="Jayarama X."/>
            <person name="Ming R."/>
            <person name="Nagai C."/>
            <person name="Rounsley S."/>
            <person name="Sankoff D."/>
            <person name="Giuliano G."/>
            <person name="Albert V.A."/>
            <person name="Wincker P."/>
            <person name="Lashermes P."/>
        </authorList>
    </citation>
    <scope>NUCLEOTIDE SEQUENCE [LARGE SCALE GENOMIC DNA]</scope>
    <source>
        <strain evidence="7">cv. DH200-94</strain>
    </source>
</reference>
<keyword evidence="3 5" id="KW-1133">Transmembrane helix</keyword>
<feature type="transmembrane region" description="Helical" evidence="5">
    <location>
        <begin position="141"/>
        <end position="163"/>
    </location>
</feature>
<dbReference type="Pfam" id="PF00335">
    <property type="entry name" value="Tetraspanin"/>
    <property type="match status" value="1"/>
</dbReference>
<dbReference type="PhylomeDB" id="A0A068V692"/>
<comment type="subcellular location">
    <subcellularLocation>
        <location evidence="1">Membrane</location>
        <topology evidence="1">Multi-pass membrane protein</topology>
    </subcellularLocation>
</comment>
<evidence type="ECO:0000313" key="6">
    <source>
        <dbReference type="EMBL" id="CDP16166.1"/>
    </source>
</evidence>
<feature type="transmembrane region" description="Helical" evidence="5">
    <location>
        <begin position="55"/>
        <end position="74"/>
    </location>
</feature>
<sequence length="216" mass="24157">MVSCSRCYLHRSIRVVNFVINAIGVAMIAYSLWLLKKWEEGVDELDLASPVPTPWFIYTCLGVGIVVCLSTLLGHSTANCISNSVLAVYIVSICSLLLVQAVIIVTVFYKTNWEMQISIYVDENHEEFKNFVLFHVEMCRLISISVLVAQLIVALLAGILWAVGCEPNLHCSSSDPPNFTYSFLDDRTSSLSDCTRLPERSFQVHNIGQTLRNSFA</sequence>
<gene>
    <name evidence="6" type="ORF">GSCOC_T00017251001</name>
</gene>
<accession>A0A068V692</accession>
<evidence type="ECO:0000256" key="2">
    <source>
        <dbReference type="ARBA" id="ARBA00022692"/>
    </source>
</evidence>
<dbReference type="OrthoDB" id="1894372at2759"/>
<evidence type="ECO:0000313" key="7">
    <source>
        <dbReference type="Proteomes" id="UP000295252"/>
    </source>
</evidence>
<keyword evidence="7" id="KW-1185">Reference proteome</keyword>
<feature type="transmembrane region" description="Helical" evidence="5">
    <location>
        <begin position="15"/>
        <end position="35"/>
    </location>
</feature>
<dbReference type="OMA" id="YCARCCL"/>
<protein>
    <recommendedName>
        <fullName evidence="8">Tetraspanin-19-like</fullName>
    </recommendedName>
</protein>
<keyword evidence="4 5" id="KW-0472">Membrane</keyword>
<name>A0A068V692_COFCA</name>